<dbReference type="InterPro" id="IPR000182">
    <property type="entry name" value="GNAT_dom"/>
</dbReference>
<sequence length="295" mass="31069">MGFGIRKAGTADAAGIAAVWARTTPYLVKTPAGIAAELAKASRRVVFVAVENDVVVGYGNAWAPDDAGRSRIAVQVPPEHGRRGIGAAMAETVIGAAAGIGATTLITVTNDDEPSKRFATDRGFTMGRELAHAKAPLDQLPEAVPPPPGFDLVTYDALEPRTVWQATSGVVEGDPSGLSAAPPFEEWLATDWDHPDLAKDLSIAVLADGEVASFVTTTADADRQVIWSNLTGTLPKYRGQGLAKVVKSAALHRAREAGFVAAYTGNDADNRPMLAVNRWLGYERGGVSWTATRPL</sequence>
<dbReference type="CDD" id="cd04301">
    <property type="entry name" value="NAT_SF"/>
    <property type="match status" value="2"/>
</dbReference>
<dbReference type="SUPFAM" id="SSF55729">
    <property type="entry name" value="Acyl-CoA N-acyltransferases (Nat)"/>
    <property type="match status" value="2"/>
</dbReference>
<comment type="caution">
    <text evidence="4">The sequence shown here is derived from an EMBL/GenBank/DDBJ whole genome shotgun (WGS) entry which is preliminary data.</text>
</comment>
<dbReference type="PROSITE" id="PS51186">
    <property type="entry name" value="GNAT"/>
    <property type="match status" value="2"/>
</dbReference>
<accession>A0ABV6QL22</accession>
<evidence type="ECO:0000256" key="1">
    <source>
        <dbReference type="ARBA" id="ARBA00022679"/>
    </source>
</evidence>
<evidence type="ECO:0000256" key="2">
    <source>
        <dbReference type="ARBA" id="ARBA00023315"/>
    </source>
</evidence>
<feature type="domain" description="N-acetyltransferase" evidence="3">
    <location>
        <begin position="153"/>
        <end position="295"/>
    </location>
</feature>
<dbReference type="RefSeq" id="WP_380046339.1">
    <property type="nucleotide sequence ID" value="NZ_JBHLTC010000014.1"/>
</dbReference>
<dbReference type="EMBL" id="JBHLTC010000014">
    <property type="protein sequence ID" value="MFC0624696.1"/>
    <property type="molecule type" value="Genomic_DNA"/>
</dbReference>
<dbReference type="InterPro" id="IPR050832">
    <property type="entry name" value="Bact_Acetyltransf"/>
</dbReference>
<feature type="domain" description="N-acetyltransferase" evidence="3">
    <location>
        <begin position="3"/>
        <end position="147"/>
    </location>
</feature>
<keyword evidence="5" id="KW-1185">Reference proteome</keyword>
<proteinExistence type="predicted"/>
<dbReference type="EC" id="2.3.1.-" evidence="4"/>
<dbReference type="Pfam" id="PF00583">
    <property type="entry name" value="Acetyltransf_1"/>
    <property type="match status" value="2"/>
</dbReference>
<dbReference type="Proteomes" id="UP001589890">
    <property type="component" value="Unassembled WGS sequence"/>
</dbReference>
<evidence type="ECO:0000313" key="4">
    <source>
        <dbReference type="EMBL" id="MFC0624696.1"/>
    </source>
</evidence>
<protein>
    <submittedName>
        <fullName evidence="4">GNAT family N-acetyltransferase</fullName>
        <ecNumber evidence="4">2.3.1.-</ecNumber>
    </submittedName>
</protein>
<evidence type="ECO:0000313" key="5">
    <source>
        <dbReference type="Proteomes" id="UP001589890"/>
    </source>
</evidence>
<dbReference type="GO" id="GO:0016746">
    <property type="term" value="F:acyltransferase activity"/>
    <property type="evidence" value="ECO:0007669"/>
    <property type="project" value="UniProtKB-KW"/>
</dbReference>
<name>A0ABV6QL22_9ACTN</name>
<dbReference type="PANTHER" id="PTHR43877">
    <property type="entry name" value="AMINOALKYLPHOSPHONATE N-ACETYLTRANSFERASE-RELATED-RELATED"/>
    <property type="match status" value="1"/>
</dbReference>
<keyword evidence="1 4" id="KW-0808">Transferase</keyword>
<evidence type="ECO:0000259" key="3">
    <source>
        <dbReference type="PROSITE" id="PS51186"/>
    </source>
</evidence>
<reference evidence="4 5" key="1">
    <citation type="submission" date="2024-09" db="EMBL/GenBank/DDBJ databases">
        <authorList>
            <person name="Sun Q."/>
            <person name="Mori K."/>
        </authorList>
    </citation>
    <scope>NUCLEOTIDE SEQUENCE [LARGE SCALE GENOMIC DNA]</scope>
    <source>
        <strain evidence="4 5">CGMCC 1.15906</strain>
    </source>
</reference>
<organism evidence="4 5">
    <name type="scientific">Kribbella deserti</name>
    <dbReference type="NCBI Taxonomy" id="1926257"/>
    <lineage>
        <taxon>Bacteria</taxon>
        <taxon>Bacillati</taxon>
        <taxon>Actinomycetota</taxon>
        <taxon>Actinomycetes</taxon>
        <taxon>Propionibacteriales</taxon>
        <taxon>Kribbellaceae</taxon>
        <taxon>Kribbella</taxon>
    </lineage>
</organism>
<dbReference type="InterPro" id="IPR016181">
    <property type="entry name" value="Acyl_CoA_acyltransferase"/>
</dbReference>
<gene>
    <name evidence="4" type="ORF">ACFFGN_11530</name>
</gene>
<dbReference type="Gene3D" id="3.40.630.30">
    <property type="match status" value="1"/>
</dbReference>
<keyword evidence="2 4" id="KW-0012">Acyltransferase</keyword>